<dbReference type="InterPro" id="IPR011050">
    <property type="entry name" value="Pectin_lyase_fold/virulence"/>
</dbReference>
<keyword evidence="3" id="KW-1185">Reference proteome</keyword>
<dbReference type="Pfam" id="PF13884">
    <property type="entry name" value="Peptidase_S74"/>
    <property type="match status" value="1"/>
</dbReference>
<feature type="domain" description="Peptidase S74" evidence="1">
    <location>
        <begin position="588"/>
        <end position="735"/>
    </location>
</feature>
<sequence length="735" mass="81834">MNRRNFIVNFLLWILSFFYGYKLGHWERQSLTPIEDSNGKEKPEKIEALSEKLSDTDEDIKNRGINIKYPPAPLIGAKVDGVADDTNAIRAAFELAEKNKTKIIIPGISVITGEIEVKVPMVIEGIGSGSGYGDNDLKDYRQISGFLVKGTGKKRVLTRRKHRKNPLSSQDDPISVALNIQAENVVLKDFTVFLDFDKKDNSPRNYGAKWDIGIFVGCRTHFYAHNVHVLGYFRQAGFYFDVTHATNLPRFKDLNGNLYDNTNNVSGGDGCTLVKCFTRGAKWGIHVAGVLPGGNGTYYDEELGKRVPDWRGAFGFSDFSMYSCSIYGTDHHSNFRRNSASGDYLTDSAGGSMFIDARANNANKSVQGIRFFSCRFASIEPYRVKLDQANRVMFYGCHIEKRSSIKAKNPNGSTVKFDNTDTYGLITCTTNTNNLYASGMTGNLSKEFIPSSVQFDNFAPIGDSDGASTTRRMNANGFGAVSGELDLRSADESSAVRFLHGASAAALLDNKGLKFLETLKNPTVASTSGDLTISSASDSFIRFRSGTDSIAYFDNTAFKPTKDNSINLGSSSQRFKQLYTSTGIINTSDRNAKRDIKPITDKVLDAWSKVEYSEFRFKDAVKEKGNKARIHFGIIAQEIDEVFKSHGLNALDYGILCYDEWDDQYEEIIEKKTIIDKETGEEKIVDVPAGRMRKVVSGGSMYSIRPDECLMLESALIRRTQKQLQDRISEIEGRK</sequence>
<comment type="caution">
    <text evidence="2">The sequence shown here is derived from an EMBL/GenBank/DDBJ whole genome shotgun (WGS) entry which is preliminary data.</text>
</comment>
<organism evidence="2 3">
    <name type="scientific">Bacillus timonensis</name>
    <dbReference type="NCBI Taxonomy" id="1033734"/>
    <lineage>
        <taxon>Bacteria</taxon>
        <taxon>Bacillati</taxon>
        <taxon>Bacillota</taxon>
        <taxon>Bacilli</taxon>
        <taxon>Bacillales</taxon>
        <taxon>Bacillaceae</taxon>
        <taxon>Bacillus</taxon>
    </lineage>
</organism>
<evidence type="ECO:0000313" key="3">
    <source>
        <dbReference type="Proteomes" id="UP000306477"/>
    </source>
</evidence>
<dbReference type="CDD" id="cd10144">
    <property type="entry name" value="Peptidase_S74_CIMCD"/>
    <property type="match status" value="1"/>
</dbReference>
<evidence type="ECO:0000259" key="1">
    <source>
        <dbReference type="PROSITE" id="PS51688"/>
    </source>
</evidence>
<gene>
    <name evidence="2" type="ORF">E1I69_22455</name>
</gene>
<proteinExistence type="predicted"/>
<dbReference type="AlphaFoldDB" id="A0A4S3PJ44"/>
<reference evidence="2 3" key="1">
    <citation type="journal article" date="2019" name="Indoor Air">
        <title>Impacts of indoor surface finishes on bacterial viability.</title>
        <authorList>
            <person name="Hu J."/>
            <person name="Maamar S.B."/>
            <person name="Glawe A.J."/>
            <person name="Gottel N."/>
            <person name="Gilbert J.A."/>
            <person name="Hartmann E.M."/>
        </authorList>
    </citation>
    <scope>NUCLEOTIDE SEQUENCE [LARGE SCALE GENOMIC DNA]</scope>
    <source>
        <strain evidence="2 3">AF060A6</strain>
    </source>
</reference>
<dbReference type="SUPFAM" id="SSF51126">
    <property type="entry name" value="Pectin lyase-like"/>
    <property type="match status" value="1"/>
</dbReference>
<dbReference type="EMBL" id="SLUB01000080">
    <property type="protein sequence ID" value="THE09430.1"/>
    <property type="molecule type" value="Genomic_DNA"/>
</dbReference>
<accession>A0A4S3PJ44</accession>
<dbReference type="Gene3D" id="2.160.20.10">
    <property type="entry name" value="Single-stranded right-handed beta-helix, Pectin lyase-like"/>
    <property type="match status" value="1"/>
</dbReference>
<dbReference type="InterPro" id="IPR012334">
    <property type="entry name" value="Pectin_lyas_fold"/>
</dbReference>
<dbReference type="Proteomes" id="UP000306477">
    <property type="component" value="Unassembled WGS sequence"/>
</dbReference>
<dbReference type="Gene3D" id="1.10.10.10">
    <property type="entry name" value="Winged helix-like DNA-binding domain superfamily/Winged helix DNA-binding domain"/>
    <property type="match status" value="1"/>
</dbReference>
<dbReference type="RefSeq" id="WP_136381763.1">
    <property type="nucleotide sequence ID" value="NZ_SLUB01000080.1"/>
</dbReference>
<dbReference type="InterPro" id="IPR030392">
    <property type="entry name" value="S74_ICA"/>
</dbReference>
<dbReference type="OrthoDB" id="2869160at2"/>
<dbReference type="InterPro" id="IPR036388">
    <property type="entry name" value="WH-like_DNA-bd_sf"/>
</dbReference>
<name>A0A4S3PJ44_9BACI</name>
<protein>
    <recommendedName>
        <fullName evidence="1">Peptidase S74 domain-containing protein</fullName>
    </recommendedName>
</protein>
<evidence type="ECO:0000313" key="2">
    <source>
        <dbReference type="EMBL" id="THE09430.1"/>
    </source>
</evidence>
<dbReference type="PROSITE" id="PS51688">
    <property type="entry name" value="ICA"/>
    <property type="match status" value="1"/>
</dbReference>